<accession>A0ABT2G4D8</accession>
<dbReference type="SUPFAM" id="SSF56601">
    <property type="entry name" value="beta-lactamase/transpeptidase-like"/>
    <property type="match status" value="1"/>
</dbReference>
<reference evidence="2 3" key="1">
    <citation type="submission" date="2022-08" db="EMBL/GenBank/DDBJ databases">
        <title>Algoriphagus sp. CAU 1643 isolated from mud.</title>
        <authorList>
            <person name="Kim W."/>
        </authorList>
    </citation>
    <scope>NUCLEOTIDE SEQUENCE [LARGE SCALE GENOMIC DNA]</scope>
    <source>
        <strain evidence="2 3">CAU 1643</strain>
    </source>
</reference>
<evidence type="ECO:0000259" key="1">
    <source>
        <dbReference type="Pfam" id="PF00144"/>
    </source>
</evidence>
<sequence>MKKLQFLSSLGFFLFGFLLFSNLKAQNSTSSSLYFPPLGEETWEKMPVNQTGWNQGKLGEFLAWMENTNTRALLILKDGKIVVEEYRGNRLTGLGPMNEGSIWYWASAGKTLTATLMGMAEEEKLLKRKDRTEKYLGKGWTSMSPKQEKAIRLIHHLTMTTGLNDQGVDLDDTDPSSLTFLAKPGTRWSYHNASYTLLKNVLESASGQSFETYFKEKIGDPIGMGGFWQRTGKNHVFYSNARSMARFGLLLLAQGQWDGNQIVTSDYIREMTSSSQGLNPSYGFLTWLNGKSSFKLPAIQREFEGPIVPSAPKDMYQAMGRNGQFLMVIPSENLVIVRMGAHSDTSLIPYRLIRDMWDRFAPVIE</sequence>
<dbReference type="RefSeq" id="WP_259413741.1">
    <property type="nucleotide sequence ID" value="NZ_JANWGH010000001.1"/>
</dbReference>
<dbReference type="EMBL" id="JANWGH010000001">
    <property type="protein sequence ID" value="MCS5490064.1"/>
    <property type="molecule type" value="Genomic_DNA"/>
</dbReference>
<dbReference type="PANTHER" id="PTHR43283:SF7">
    <property type="entry name" value="BETA-LACTAMASE-RELATED DOMAIN-CONTAINING PROTEIN"/>
    <property type="match status" value="1"/>
</dbReference>
<feature type="domain" description="Beta-lactamase-related" evidence="1">
    <location>
        <begin position="72"/>
        <end position="339"/>
    </location>
</feature>
<gene>
    <name evidence="2" type="ORF">NY014_06470</name>
</gene>
<dbReference type="Proteomes" id="UP001206788">
    <property type="component" value="Unassembled WGS sequence"/>
</dbReference>
<organism evidence="2 3">
    <name type="scientific">Algoriphagus limi</name>
    <dbReference type="NCBI Taxonomy" id="2975273"/>
    <lineage>
        <taxon>Bacteria</taxon>
        <taxon>Pseudomonadati</taxon>
        <taxon>Bacteroidota</taxon>
        <taxon>Cytophagia</taxon>
        <taxon>Cytophagales</taxon>
        <taxon>Cyclobacteriaceae</taxon>
        <taxon>Algoriphagus</taxon>
    </lineage>
</organism>
<proteinExistence type="predicted"/>
<dbReference type="InterPro" id="IPR001466">
    <property type="entry name" value="Beta-lactam-related"/>
</dbReference>
<evidence type="ECO:0000313" key="2">
    <source>
        <dbReference type="EMBL" id="MCS5490064.1"/>
    </source>
</evidence>
<dbReference type="InterPro" id="IPR050789">
    <property type="entry name" value="Diverse_Enzym_Activities"/>
</dbReference>
<protein>
    <submittedName>
        <fullName evidence="2">Beta-lactamase family protein</fullName>
    </submittedName>
</protein>
<dbReference type="PANTHER" id="PTHR43283">
    <property type="entry name" value="BETA-LACTAMASE-RELATED"/>
    <property type="match status" value="1"/>
</dbReference>
<keyword evidence="3" id="KW-1185">Reference proteome</keyword>
<evidence type="ECO:0000313" key="3">
    <source>
        <dbReference type="Proteomes" id="UP001206788"/>
    </source>
</evidence>
<dbReference type="InterPro" id="IPR012338">
    <property type="entry name" value="Beta-lactam/transpept-like"/>
</dbReference>
<dbReference type="Gene3D" id="3.40.710.10">
    <property type="entry name" value="DD-peptidase/beta-lactamase superfamily"/>
    <property type="match status" value="1"/>
</dbReference>
<comment type="caution">
    <text evidence="2">The sequence shown here is derived from an EMBL/GenBank/DDBJ whole genome shotgun (WGS) entry which is preliminary data.</text>
</comment>
<name>A0ABT2G4D8_9BACT</name>
<dbReference type="Pfam" id="PF00144">
    <property type="entry name" value="Beta-lactamase"/>
    <property type="match status" value="1"/>
</dbReference>